<dbReference type="EMBL" id="CADIKH010000011">
    <property type="protein sequence ID" value="CAB3756542.1"/>
    <property type="molecule type" value="Genomic_DNA"/>
</dbReference>
<evidence type="ECO:0000313" key="3">
    <source>
        <dbReference type="Proteomes" id="UP000494363"/>
    </source>
</evidence>
<protein>
    <submittedName>
        <fullName evidence="2">Uncharacterized protein</fullName>
    </submittedName>
</protein>
<sequence>MKDAFERRALLLHLGAVLDAMDKLLAYSGDRAVTVHELVAEHRALASLPLLRLVPTEVTTHGFAQRVSAAFAVWPAELLEAELNHERLAGAVRDALFAADGDGWRAYVASLKQEVPWFGDGLPPRSTEAGVLSTAAHRAGKSRGKQAEEASPGAGGIYPSWPWKPQS</sequence>
<keyword evidence="3" id="KW-1185">Reference proteome</keyword>
<gene>
    <name evidence="2" type="ORF">LMG29542_02892</name>
</gene>
<dbReference type="RefSeq" id="WP_175227132.1">
    <property type="nucleotide sequence ID" value="NZ_CADIKH010000011.1"/>
</dbReference>
<name>A0A6J5DU43_9BURK</name>
<feature type="region of interest" description="Disordered" evidence="1">
    <location>
        <begin position="134"/>
        <end position="167"/>
    </location>
</feature>
<dbReference type="AlphaFoldDB" id="A0A6J5DU43"/>
<evidence type="ECO:0000256" key="1">
    <source>
        <dbReference type="SAM" id="MobiDB-lite"/>
    </source>
</evidence>
<dbReference type="Proteomes" id="UP000494363">
    <property type="component" value="Unassembled WGS sequence"/>
</dbReference>
<evidence type="ECO:0000313" key="2">
    <source>
        <dbReference type="EMBL" id="CAB3756542.1"/>
    </source>
</evidence>
<accession>A0A6J5DU43</accession>
<proteinExistence type="predicted"/>
<reference evidence="2 3" key="1">
    <citation type="submission" date="2020-04" db="EMBL/GenBank/DDBJ databases">
        <authorList>
            <person name="De Canck E."/>
        </authorList>
    </citation>
    <scope>NUCLEOTIDE SEQUENCE [LARGE SCALE GENOMIC DNA]</scope>
    <source>
        <strain evidence="2 3">LMG 29542</strain>
    </source>
</reference>
<organism evidence="2 3">
    <name type="scientific">Paraburkholderia humisilvae</name>
    <dbReference type="NCBI Taxonomy" id="627669"/>
    <lineage>
        <taxon>Bacteria</taxon>
        <taxon>Pseudomonadati</taxon>
        <taxon>Pseudomonadota</taxon>
        <taxon>Betaproteobacteria</taxon>
        <taxon>Burkholderiales</taxon>
        <taxon>Burkholderiaceae</taxon>
        <taxon>Paraburkholderia</taxon>
    </lineage>
</organism>